<dbReference type="CDD" id="cd17546">
    <property type="entry name" value="REC_hyHK_CKI1_RcsC-like"/>
    <property type="match status" value="1"/>
</dbReference>
<dbReference type="InterPro" id="IPR036097">
    <property type="entry name" value="HisK_dim/P_sf"/>
</dbReference>
<keyword evidence="4" id="KW-0808">Transferase</keyword>
<dbReference type="InterPro" id="IPR001638">
    <property type="entry name" value="Solute-binding_3/MltF_N"/>
</dbReference>
<evidence type="ECO:0000256" key="3">
    <source>
        <dbReference type="ARBA" id="ARBA00022553"/>
    </source>
</evidence>
<dbReference type="InterPro" id="IPR004358">
    <property type="entry name" value="Sig_transdc_His_kin-like_C"/>
</dbReference>
<dbReference type="Gene3D" id="3.40.50.2300">
    <property type="match status" value="1"/>
</dbReference>
<accession>A0A9X4EVF3</accession>
<dbReference type="Pfam" id="PF00072">
    <property type="entry name" value="Response_reg"/>
    <property type="match status" value="1"/>
</dbReference>
<dbReference type="Gene3D" id="3.40.190.10">
    <property type="entry name" value="Periplasmic binding protein-like II"/>
    <property type="match status" value="4"/>
</dbReference>
<evidence type="ECO:0000259" key="9">
    <source>
        <dbReference type="PROSITE" id="PS50109"/>
    </source>
</evidence>
<dbReference type="SUPFAM" id="SSF55874">
    <property type="entry name" value="ATPase domain of HSP90 chaperone/DNA topoisomerase II/histidine kinase"/>
    <property type="match status" value="1"/>
</dbReference>
<dbReference type="InterPro" id="IPR003594">
    <property type="entry name" value="HATPase_dom"/>
</dbReference>
<dbReference type="Pfam" id="PF02518">
    <property type="entry name" value="HATPase_c"/>
    <property type="match status" value="1"/>
</dbReference>
<feature type="domain" description="Response regulatory" evidence="10">
    <location>
        <begin position="905"/>
        <end position="1026"/>
    </location>
</feature>
<dbReference type="PANTHER" id="PTHR43047">
    <property type="entry name" value="TWO-COMPONENT HISTIDINE PROTEIN KINASE"/>
    <property type="match status" value="1"/>
</dbReference>
<dbReference type="EMBL" id="JAKNBA010000006">
    <property type="protein sequence ID" value="MDE1241553.1"/>
    <property type="molecule type" value="Genomic_DNA"/>
</dbReference>
<comment type="catalytic activity">
    <reaction evidence="1">
        <text>ATP + protein L-histidine = ADP + protein N-phospho-L-histidine.</text>
        <dbReference type="EC" id="2.7.13.3"/>
    </reaction>
</comment>
<evidence type="ECO:0000313" key="11">
    <source>
        <dbReference type="EMBL" id="MDE1241553.1"/>
    </source>
</evidence>
<keyword evidence="6" id="KW-0378">Hydrolase</keyword>
<dbReference type="SMART" id="SM00387">
    <property type="entry name" value="HATPase_c"/>
    <property type="match status" value="1"/>
</dbReference>
<dbReference type="PRINTS" id="PR00344">
    <property type="entry name" value="BCTRLSENSOR"/>
</dbReference>
<keyword evidence="8" id="KW-0472">Membrane</keyword>
<organism evidence="11 12">
    <name type="scientific">Vibrio aestuarianus</name>
    <dbReference type="NCBI Taxonomy" id="28171"/>
    <lineage>
        <taxon>Bacteria</taxon>
        <taxon>Pseudomonadati</taxon>
        <taxon>Pseudomonadota</taxon>
        <taxon>Gammaproteobacteria</taxon>
        <taxon>Vibrionales</taxon>
        <taxon>Vibrionaceae</taxon>
        <taxon>Vibrio</taxon>
    </lineage>
</organism>
<dbReference type="SMART" id="SM00448">
    <property type="entry name" value="REC"/>
    <property type="match status" value="1"/>
</dbReference>
<name>A0A9X4EVF3_9VIBR</name>
<dbReference type="PROSITE" id="PS50110">
    <property type="entry name" value="RESPONSE_REGULATORY"/>
    <property type="match status" value="1"/>
</dbReference>
<dbReference type="SUPFAM" id="SSF53850">
    <property type="entry name" value="Periplasmic binding protein-like II"/>
    <property type="match status" value="2"/>
</dbReference>
<feature type="transmembrane region" description="Helical" evidence="8">
    <location>
        <begin position="493"/>
        <end position="514"/>
    </location>
</feature>
<dbReference type="InterPro" id="IPR036641">
    <property type="entry name" value="HPT_dom_sf"/>
</dbReference>
<comment type="caution">
    <text evidence="11">The sequence shown here is derived from an EMBL/GenBank/DDBJ whole genome shotgun (WGS) entry which is preliminary data.</text>
</comment>
<dbReference type="AlphaFoldDB" id="A0A9X4EVF3"/>
<dbReference type="InterPro" id="IPR005467">
    <property type="entry name" value="His_kinase_dom"/>
</dbReference>
<dbReference type="Pfam" id="PF13188">
    <property type="entry name" value="PAS_8"/>
    <property type="match status" value="1"/>
</dbReference>
<dbReference type="CDD" id="cd00082">
    <property type="entry name" value="HisKA"/>
    <property type="match status" value="1"/>
</dbReference>
<dbReference type="Pfam" id="PF00512">
    <property type="entry name" value="HisKA"/>
    <property type="match status" value="1"/>
</dbReference>
<dbReference type="Pfam" id="PF00497">
    <property type="entry name" value="SBP_bac_3"/>
    <property type="match status" value="1"/>
</dbReference>
<dbReference type="SUPFAM" id="SSF47226">
    <property type="entry name" value="Histidine-containing phosphotransfer domain, HPT domain"/>
    <property type="match status" value="1"/>
</dbReference>
<dbReference type="SUPFAM" id="SSF47384">
    <property type="entry name" value="Homodimeric domain of signal transducing histidine kinase"/>
    <property type="match status" value="1"/>
</dbReference>
<dbReference type="SMART" id="SM00062">
    <property type="entry name" value="PBPb"/>
    <property type="match status" value="1"/>
</dbReference>
<evidence type="ECO:0000256" key="7">
    <source>
        <dbReference type="PROSITE-ProRule" id="PRU00169"/>
    </source>
</evidence>
<dbReference type="EC" id="2.7.13.3" evidence="2"/>
<dbReference type="Gene3D" id="1.10.287.130">
    <property type="match status" value="1"/>
</dbReference>
<evidence type="ECO:0000256" key="4">
    <source>
        <dbReference type="ARBA" id="ARBA00022679"/>
    </source>
</evidence>
<dbReference type="InterPro" id="IPR011006">
    <property type="entry name" value="CheY-like_superfamily"/>
</dbReference>
<dbReference type="Proteomes" id="UP001140979">
    <property type="component" value="Unassembled WGS sequence"/>
</dbReference>
<dbReference type="GO" id="GO:0016787">
    <property type="term" value="F:hydrolase activity"/>
    <property type="evidence" value="ECO:0007669"/>
    <property type="project" value="UniProtKB-KW"/>
</dbReference>
<dbReference type="InterPro" id="IPR001789">
    <property type="entry name" value="Sig_transdc_resp-reg_receiver"/>
</dbReference>
<dbReference type="SUPFAM" id="SSF52172">
    <property type="entry name" value="CheY-like"/>
    <property type="match status" value="1"/>
</dbReference>
<protein>
    <recommendedName>
        <fullName evidence="2">histidine kinase</fullName>
        <ecNumber evidence="2">2.7.13.3</ecNumber>
    </recommendedName>
</protein>
<evidence type="ECO:0000259" key="10">
    <source>
        <dbReference type="PROSITE" id="PS50110"/>
    </source>
</evidence>
<dbReference type="Gene3D" id="3.30.450.20">
    <property type="entry name" value="PAS domain"/>
    <property type="match status" value="1"/>
</dbReference>
<dbReference type="InterPro" id="IPR035965">
    <property type="entry name" value="PAS-like_dom_sf"/>
</dbReference>
<dbReference type="SMART" id="SM00388">
    <property type="entry name" value="HisKA"/>
    <property type="match status" value="1"/>
</dbReference>
<evidence type="ECO:0000313" key="12">
    <source>
        <dbReference type="Proteomes" id="UP001140979"/>
    </source>
</evidence>
<evidence type="ECO:0000256" key="6">
    <source>
        <dbReference type="ARBA" id="ARBA00022801"/>
    </source>
</evidence>
<keyword evidence="3 7" id="KW-0597">Phosphoprotein</keyword>
<reference evidence="11" key="1">
    <citation type="submission" date="2022-02" db="EMBL/GenBank/DDBJ databases">
        <title>Emergence and expansion in Europe of a Vibrio aestuarianus clonal complex pathogenic for oysters.</title>
        <authorList>
            <person name="Mesnil A."/>
            <person name="Travers M.-A."/>
        </authorList>
    </citation>
    <scope>NUCLEOTIDE SEQUENCE</scope>
    <source>
        <strain evidence="11">19_064_11T1</strain>
    </source>
</reference>
<dbReference type="InterPro" id="IPR036890">
    <property type="entry name" value="HATPase_C_sf"/>
</dbReference>
<keyword evidence="5" id="KW-0418">Kinase</keyword>
<feature type="modified residue" description="4-aspartylphosphate" evidence="7">
    <location>
        <position position="956"/>
    </location>
</feature>
<keyword evidence="8" id="KW-0812">Transmembrane</keyword>
<evidence type="ECO:0000256" key="5">
    <source>
        <dbReference type="ARBA" id="ARBA00022777"/>
    </source>
</evidence>
<dbReference type="PROSITE" id="PS50109">
    <property type="entry name" value="HIS_KIN"/>
    <property type="match status" value="1"/>
</dbReference>
<dbReference type="RefSeq" id="WP_274682804.1">
    <property type="nucleotide sequence ID" value="NZ_JAKNBA010000006.1"/>
</dbReference>
<proteinExistence type="predicted"/>
<evidence type="ECO:0000256" key="2">
    <source>
        <dbReference type="ARBA" id="ARBA00012438"/>
    </source>
</evidence>
<dbReference type="GO" id="GO:0000155">
    <property type="term" value="F:phosphorelay sensor kinase activity"/>
    <property type="evidence" value="ECO:0007669"/>
    <property type="project" value="InterPro"/>
</dbReference>
<sequence>MNDAYYLYPNGSANLSDRECNLKPNEVLRIGILDDLGEPFRIIFDDKISGIEADYIRLFIPCPENKIDVVMYNSIKNLVESLNRNEVDFIIVNHDLKNENYTSIKFISEKYVAINKDNIVKNKKEISVGYINNCHKESFIKHGHMNVKCKKFKNFKNAYIAMISGDVDASIMDYYSAMYFINRLDSENINILNYLEEDKFERYIVSNNAPLFKRAIEYVYPRYYNQLVKSIWGIDNIHSYPIAVNEDEKKWIEKDKPIIKVIFNSSFPPYSFYDTSGKESGIIPELLTEIGIKTGLKFQWIRQNHVFDMIGSLIRGETDVAPSSPYIEELSEYLDFSIPYTIGSVSVVTIKNPPPDTSNDIIAVTNNYKLLDHLRFKFPNAKIMIVNGTLKAMELVAKGEATSAYGYSEVVDFFVDVYFKNTLESKLHTTEYKVDLRFAISKNYENYEMLKGVLDKSISHLGFNYVDNLSDRWDSYLVDSDMVWVEKETELQLYIYIITCIFILVILYLVLFFAREKKREKELLEWQFRANLIDGIPIPIAVRDEKSRFIHYNKAFAEFSSIDNPEQILGKKTSEYPSKLFDKTFFENEEKEYLELLKSKSHGQKIIKLTIKNKELTLRLWWVPYVIDNNVTGLITGWVDLTEINYLNDQLIKSRDEAINANKDKSNFLAVMSHEIRTPLNAIVGTLELSLLDINKRDDYLKQAYDSSLGLLDIVNNVLEISKLEVSEKDLTLTYIDIATLLNNVATSFLGLCNKKNLDLKFDIRLDENQYVFSDCNYIKQILNNILSNAIKYTDSGSIKITCSLKDEHIEIDINDTGIGMTEKQLSELYQPFVTDSTNDDSYGLGLSIVHKLCNMLNIKMNITSTVDIGTNVNLSIPITSRSITDLHKSIARDDTPSTTLSGKKILVVDDHKINRDIIEKQLSLLKMDVLTCSSGQEAWKLYNQVVDNFDIIITDCYMPEMSGFEFTQLIRMREAKNNEKSIPIIGFTANAQPDMVEQCLISGMTDCMFKPINIKSLNETICTNLTQFDTCIDIVRIRKFAYETCQPLKNMMFNLLTALEDEIQTLSINELTVEDQLTSVHRLKGVIQILGDFDLLNSCEYFENEPTSQNLLNIIDRVNKSITIIKETTKKVKV</sequence>
<dbReference type="SUPFAM" id="SSF55785">
    <property type="entry name" value="PYP-like sensor domain (PAS domain)"/>
    <property type="match status" value="1"/>
</dbReference>
<gene>
    <name evidence="11" type="ORF">L9W94_05190</name>
</gene>
<dbReference type="Gene3D" id="3.30.565.10">
    <property type="entry name" value="Histidine kinase-like ATPase, C-terminal domain"/>
    <property type="match status" value="1"/>
</dbReference>
<evidence type="ECO:0000256" key="8">
    <source>
        <dbReference type="SAM" id="Phobius"/>
    </source>
</evidence>
<feature type="domain" description="Histidine kinase" evidence="9">
    <location>
        <begin position="671"/>
        <end position="881"/>
    </location>
</feature>
<dbReference type="InterPro" id="IPR000014">
    <property type="entry name" value="PAS"/>
</dbReference>
<dbReference type="InterPro" id="IPR003661">
    <property type="entry name" value="HisK_dim/P_dom"/>
</dbReference>
<evidence type="ECO:0000256" key="1">
    <source>
        <dbReference type="ARBA" id="ARBA00000085"/>
    </source>
</evidence>
<keyword evidence="8" id="KW-1133">Transmembrane helix</keyword>